<dbReference type="Gene3D" id="1.20.1280.50">
    <property type="match status" value="1"/>
</dbReference>
<name>A0A811MQT8_9POAL</name>
<dbReference type="CDD" id="cd22160">
    <property type="entry name" value="F-box_AtFBL13-like"/>
    <property type="match status" value="1"/>
</dbReference>
<sequence>MGVVTRPKKRRLQEERLRDRISSLPDDVLVDIVSFLPTKEGARTQVLSSRWRRLWRAAPLNLSPVGRACGIPVGEVSRILAAHPGPGRRFSMPECYLSYDDEYSETTLDGWLRSPSLDDLRELEF</sequence>
<organism evidence="2 3">
    <name type="scientific">Miscanthus lutarioriparius</name>
    <dbReference type="NCBI Taxonomy" id="422564"/>
    <lineage>
        <taxon>Eukaryota</taxon>
        <taxon>Viridiplantae</taxon>
        <taxon>Streptophyta</taxon>
        <taxon>Embryophyta</taxon>
        <taxon>Tracheophyta</taxon>
        <taxon>Spermatophyta</taxon>
        <taxon>Magnoliopsida</taxon>
        <taxon>Liliopsida</taxon>
        <taxon>Poales</taxon>
        <taxon>Poaceae</taxon>
        <taxon>PACMAD clade</taxon>
        <taxon>Panicoideae</taxon>
        <taxon>Andropogonodae</taxon>
        <taxon>Andropogoneae</taxon>
        <taxon>Saccharinae</taxon>
        <taxon>Miscanthus</taxon>
    </lineage>
</organism>
<keyword evidence="3" id="KW-1185">Reference proteome</keyword>
<accession>A0A811MQT8</accession>
<dbReference type="EMBL" id="CAJGYO010000002">
    <property type="protein sequence ID" value="CAD6213633.1"/>
    <property type="molecule type" value="Genomic_DNA"/>
</dbReference>
<evidence type="ECO:0000313" key="2">
    <source>
        <dbReference type="EMBL" id="CAD6213633.1"/>
    </source>
</evidence>
<protein>
    <recommendedName>
        <fullName evidence="1">F-box domain-containing protein</fullName>
    </recommendedName>
</protein>
<dbReference type="Proteomes" id="UP000604825">
    <property type="component" value="Unassembled WGS sequence"/>
</dbReference>
<reference evidence="2" key="1">
    <citation type="submission" date="2020-10" db="EMBL/GenBank/DDBJ databases">
        <authorList>
            <person name="Han B."/>
            <person name="Lu T."/>
            <person name="Zhao Q."/>
            <person name="Huang X."/>
            <person name="Zhao Y."/>
        </authorList>
    </citation>
    <scope>NUCLEOTIDE SEQUENCE</scope>
</reference>
<dbReference type="PROSITE" id="PS50181">
    <property type="entry name" value="FBOX"/>
    <property type="match status" value="1"/>
</dbReference>
<dbReference type="PANTHER" id="PTHR32141:SF168">
    <property type="entry name" value="OS12G0595200 PROTEIN"/>
    <property type="match status" value="1"/>
</dbReference>
<proteinExistence type="predicted"/>
<feature type="domain" description="F-box" evidence="1">
    <location>
        <begin position="18"/>
        <end position="54"/>
    </location>
</feature>
<dbReference type="InterPro" id="IPR055302">
    <property type="entry name" value="F-box_dom-containing"/>
</dbReference>
<comment type="caution">
    <text evidence="2">The sequence shown here is derived from an EMBL/GenBank/DDBJ whole genome shotgun (WGS) entry which is preliminary data.</text>
</comment>
<dbReference type="InterPro" id="IPR036047">
    <property type="entry name" value="F-box-like_dom_sf"/>
</dbReference>
<evidence type="ECO:0000259" key="1">
    <source>
        <dbReference type="PROSITE" id="PS50181"/>
    </source>
</evidence>
<dbReference type="Pfam" id="PF00646">
    <property type="entry name" value="F-box"/>
    <property type="match status" value="1"/>
</dbReference>
<dbReference type="AlphaFoldDB" id="A0A811MQT8"/>
<gene>
    <name evidence="2" type="ORF">NCGR_LOCUS9151</name>
</gene>
<dbReference type="SUPFAM" id="SSF81383">
    <property type="entry name" value="F-box domain"/>
    <property type="match status" value="1"/>
</dbReference>
<dbReference type="OrthoDB" id="685487at2759"/>
<dbReference type="PANTHER" id="PTHR32141">
    <property type="match status" value="1"/>
</dbReference>
<evidence type="ECO:0000313" key="3">
    <source>
        <dbReference type="Proteomes" id="UP000604825"/>
    </source>
</evidence>
<dbReference type="InterPro" id="IPR001810">
    <property type="entry name" value="F-box_dom"/>
</dbReference>
<dbReference type="InterPro" id="IPR053781">
    <property type="entry name" value="F-box_AtFBL13-like"/>
</dbReference>